<gene>
    <name evidence="2" type="ORF">MG293_010068</name>
</gene>
<accession>A0AAD4U3D3</accession>
<organism evidence="2 3">
    <name type="scientific">Ovis ammon polii</name>
    <dbReference type="NCBI Taxonomy" id="230172"/>
    <lineage>
        <taxon>Eukaryota</taxon>
        <taxon>Metazoa</taxon>
        <taxon>Chordata</taxon>
        <taxon>Craniata</taxon>
        <taxon>Vertebrata</taxon>
        <taxon>Euteleostomi</taxon>
        <taxon>Mammalia</taxon>
        <taxon>Eutheria</taxon>
        <taxon>Laurasiatheria</taxon>
        <taxon>Artiodactyla</taxon>
        <taxon>Ruminantia</taxon>
        <taxon>Pecora</taxon>
        <taxon>Bovidae</taxon>
        <taxon>Caprinae</taxon>
        <taxon>Ovis</taxon>
    </lineage>
</organism>
<protein>
    <submittedName>
        <fullName evidence="2">Uncharacterized protein</fullName>
    </submittedName>
</protein>
<comment type="caution">
    <text evidence="2">The sequence shown here is derived from an EMBL/GenBank/DDBJ whole genome shotgun (WGS) entry which is preliminary data.</text>
</comment>
<reference evidence="2" key="1">
    <citation type="submission" date="2022-03" db="EMBL/GenBank/DDBJ databases">
        <title>Genomic analyses of argali, domestic sheep and their hybrids provide insights into chromosomal evolution, heterosis and genetic basis of agronomic traits.</title>
        <authorList>
            <person name="Li M."/>
        </authorList>
    </citation>
    <scope>NUCLEOTIDE SEQUENCE</scope>
    <source>
        <strain evidence="2">CAU-MHL-2022a</strain>
        <tissue evidence="2">Skin</tissue>
    </source>
</reference>
<proteinExistence type="predicted"/>
<keyword evidence="3" id="KW-1185">Reference proteome</keyword>
<dbReference type="AlphaFoldDB" id="A0AAD4U3D3"/>
<evidence type="ECO:0000256" key="1">
    <source>
        <dbReference type="SAM" id="MobiDB-lite"/>
    </source>
</evidence>
<evidence type="ECO:0000313" key="2">
    <source>
        <dbReference type="EMBL" id="KAI4539673.1"/>
    </source>
</evidence>
<feature type="region of interest" description="Disordered" evidence="1">
    <location>
        <begin position="23"/>
        <end position="55"/>
    </location>
</feature>
<name>A0AAD4U3D3_OVIAM</name>
<dbReference type="Proteomes" id="UP001214576">
    <property type="component" value="Unassembled WGS sequence"/>
</dbReference>
<sequence length="121" mass="12664">MEEVRSDGELLLPKISPGKGSKLSFVPINRRAGRETRRRGASAVAQSTAAGVPGQELTTSAQHSSLFIVVPGKPQALGGGGCGVSATHDGFLSELVSEQRYTKSSNITSVHSKLEATLTLF</sequence>
<evidence type="ECO:0000313" key="3">
    <source>
        <dbReference type="Proteomes" id="UP001214576"/>
    </source>
</evidence>
<dbReference type="EMBL" id="JAKZEL010000010">
    <property type="protein sequence ID" value="KAI4539673.1"/>
    <property type="molecule type" value="Genomic_DNA"/>
</dbReference>